<evidence type="ECO:0000313" key="1">
    <source>
        <dbReference type="EMBL" id="AGG66202.1"/>
    </source>
</evidence>
<organism evidence="1 2">
    <name type="scientific">Corynebacterium callunae DSM 20147</name>
    <dbReference type="NCBI Taxonomy" id="1121353"/>
    <lineage>
        <taxon>Bacteria</taxon>
        <taxon>Bacillati</taxon>
        <taxon>Actinomycetota</taxon>
        <taxon>Actinomycetes</taxon>
        <taxon>Mycobacteriales</taxon>
        <taxon>Corynebacteriaceae</taxon>
        <taxon>Corynebacterium</taxon>
    </lineage>
</organism>
<accession>M1USS3</accession>
<evidence type="ECO:0000313" key="2">
    <source>
        <dbReference type="Proteomes" id="UP000011760"/>
    </source>
</evidence>
<dbReference type="KEGG" id="ccn:H924_03780"/>
<dbReference type="STRING" id="1121353.H924_03780"/>
<name>M1USS3_9CORY</name>
<reference evidence="1 2" key="1">
    <citation type="submission" date="2013-02" db="EMBL/GenBank/DDBJ databases">
        <title>The complete genome sequence of Corynebacterium callunae DSM 20147.</title>
        <authorList>
            <person name="Ruckert C."/>
            <person name="Albersmeier A."/>
            <person name="Kalinowski J."/>
        </authorList>
    </citation>
    <scope>NUCLEOTIDE SEQUENCE [LARGE SCALE GENOMIC DNA]</scope>
    <source>
        <strain evidence="1 2">DSM 20147</strain>
    </source>
</reference>
<keyword evidence="2" id="KW-1185">Reference proteome</keyword>
<gene>
    <name evidence="1" type="ORF">H924_03780</name>
</gene>
<evidence type="ECO:0008006" key="3">
    <source>
        <dbReference type="Google" id="ProtNLM"/>
    </source>
</evidence>
<dbReference type="HOGENOM" id="CLU_1376456_0_0_11"/>
<dbReference type="EMBL" id="CP004354">
    <property type="protein sequence ID" value="AGG66202.1"/>
    <property type="molecule type" value="Genomic_DNA"/>
</dbReference>
<dbReference type="SUPFAM" id="SSF54060">
    <property type="entry name" value="His-Me finger endonucleases"/>
    <property type="match status" value="1"/>
</dbReference>
<proteinExistence type="predicted"/>
<protein>
    <recommendedName>
        <fullName evidence="3">HNH nuclease domain-containing protein</fullName>
    </recommendedName>
</protein>
<dbReference type="OrthoDB" id="3732358at2"/>
<dbReference type="RefSeq" id="WP_015650640.1">
    <property type="nucleotide sequence ID" value="NC_020506.1"/>
</dbReference>
<dbReference type="Proteomes" id="UP000011760">
    <property type="component" value="Chromosome"/>
</dbReference>
<dbReference type="AlphaFoldDB" id="M1USS3"/>
<dbReference type="InterPro" id="IPR044925">
    <property type="entry name" value="His-Me_finger_sf"/>
</dbReference>
<dbReference type="eggNOG" id="ENOG503465Z">
    <property type="taxonomic scope" value="Bacteria"/>
</dbReference>
<sequence length="186" mass="20862">MEDWEQWELFSISGTPTPASVNARNVITNPNLRATPDAISRFWRQVVKGPADHCWIWVGAVSTPDGYGRISWQVDGQRRTLSAHRFALLLDHGDVLPDGIVGEHSCCEPLCVRVGDEHLRLTTQSANISYAVARGRHNSNRKVVDSDQRATRSLRVRAAVKDGWDLRTLRAAQDNFPTIPGQNLLW</sequence>